<proteinExistence type="predicted"/>
<protein>
    <recommendedName>
        <fullName evidence="1">Heterokaryon incompatibility domain-containing protein</fullName>
    </recommendedName>
</protein>
<dbReference type="PANTHER" id="PTHR24148">
    <property type="entry name" value="ANKYRIN REPEAT DOMAIN-CONTAINING PROTEIN 39 HOMOLOG-RELATED"/>
    <property type="match status" value="1"/>
</dbReference>
<dbReference type="EMBL" id="KV749326">
    <property type="protein sequence ID" value="OCL09962.1"/>
    <property type="molecule type" value="Genomic_DNA"/>
</dbReference>
<reference evidence="2 3" key="1">
    <citation type="journal article" date="2016" name="Nat. Commun.">
        <title>Ectomycorrhizal ecology is imprinted in the genome of the dominant symbiotic fungus Cenococcum geophilum.</title>
        <authorList>
            <consortium name="DOE Joint Genome Institute"/>
            <person name="Peter M."/>
            <person name="Kohler A."/>
            <person name="Ohm R.A."/>
            <person name="Kuo A."/>
            <person name="Krutzmann J."/>
            <person name="Morin E."/>
            <person name="Arend M."/>
            <person name="Barry K.W."/>
            <person name="Binder M."/>
            <person name="Choi C."/>
            <person name="Clum A."/>
            <person name="Copeland A."/>
            <person name="Grisel N."/>
            <person name="Haridas S."/>
            <person name="Kipfer T."/>
            <person name="LaButti K."/>
            <person name="Lindquist E."/>
            <person name="Lipzen A."/>
            <person name="Maire R."/>
            <person name="Meier B."/>
            <person name="Mihaltcheva S."/>
            <person name="Molinier V."/>
            <person name="Murat C."/>
            <person name="Poggeler S."/>
            <person name="Quandt C.A."/>
            <person name="Sperisen C."/>
            <person name="Tritt A."/>
            <person name="Tisserant E."/>
            <person name="Crous P.W."/>
            <person name="Henrissat B."/>
            <person name="Nehls U."/>
            <person name="Egli S."/>
            <person name="Spatafora J.W."/>
            <person name="Grigoriev I.V."/>
            <person name="Martin F.M."/>
        </authorList>
    </citation>
    <scope>NUCLEOTIDE SEQUENCE [LARGE SCALE GENOMIC DNA]</scope>
    <source>
        <strain evidence="2 3">CBS 207.34</strain>
    </source>
</reference>
<accession>A0A8E2JUT5</accession>
<name>A0A8E2JUT5_9PEZI</name>
<dbReference type="PANTHER" id="PTHR24148:SF64">
    <property type="entry name" value="HETEROKARYON INCOMPATIBILITY DOMAIN-CONTAINING PROTEIN"/>
    <property type="match status" value="1"/>
</dbReference>
<dbReference type="Pfam" id="PF06985">
    <property type="entry name" value="HET"/>
    <property type="match status" value="1"/>
</dbReference>
<evidence type="ECO:0000313" key="2">
    <source>
        <dbReference type="EMBL" id="OCL09962.1"/>
    </source>
</evidence>
<keyword evidence="3" id="KW-1185">Reference proteome</keyword>
<dbReference type="AlphaFoldDB" id="A0A8E2JUT5"/>
<dbReference type="Proteomes" id="UP000250140">
    <property type="component" value="Unassembled WGS sequence"/>
</dbReference>
<dbReference type="OrthoDB" id="5386682at2759"/>
<sequence length="408" mass="45649">MGSIYKNAQEVLVWLGRDDADEASSTFNFIGELNLIMPTVTEQAGGENVIGKVHQVWNAFDSSRHDLLRRLLGRPWFTRTWILQEIGLAQSATFFVGAQEIDWESLKMSFVWVILSDPAFNSPFALHTFNGGWKSGFPMTITDVLQTAVSFSATDPRDKVFGLLSHPSAHRGYNNDLLVEPDYTKPPIEIFRDATIKILDTAQNLRVLASVLHYSEESFQDEACPSWVPRWQSSELYFRIGDISLHNIPQPPPNSGPLYSLSPCQKYLTVRGFTLASIVSHSPTLYTEFPQKTATHQTAELARYLSTTLLSAALVGCDPEDTYSATQEPLHEAYACTMRGGLRVEDNQETSVPERKPNDFYACMQRFGSTSPAGPPPGLDPSVLAQNAVDGEWARYVLDVMRMLVKRF</sequence>
<organism evidence="2 3">
    <name type="scientific">Glonium stellatum</name>
    <dbReference type="NCBI Taxonomy" id="574774"/>
    <lineage>
        <taxon>Eukaryota</taxon>
        <taxon>Fungi</taxon>
        <taxon>Dikarya</taxon>
        <taxon>Ascomycota</taxon>
        <taxon>Pezizomycotina</taxon>
        <taxon>Dothideomycetes</taxon>
        <taxon>Pleosporomycetidae</taxon>
        <taxon>Gloniales</taxon>
        <taxon>Gloniaceae</taxon>
        <taxon>Glonium</taxon>
    </lineage>
</organism>
<evidence type="ECO:0000259" key="1">
    <source>
        <dbReference type="Pfam" id="PF06985"/>
    </source>
</evidence>
<evidence type="ECO:0000313" key="3">
    <source>
        <dbReference type="Proteomes" id="UP000250140"/>
    </source>
</evidence>
<feature type="domain" description="Heterokaryon incompatibility" evidence="1">
    <location>
        <begin position="1"/>
        <end position="85"/>
    </location>
</feature>
<dbReference type="InterPro" id="IPR052895">
    <property type="entry name" value="HetReg/Transcr_Mod"/>
</dbReference>
<dbReference type="InterPro" id="IPR010730">
    <property type="entry name" value="HET"/>
</dbReference>
<gene>
    <name evidence="2" type="ORF">AOQ84DRAFT_402932</name>
</gene>